<dbReference type="EMBL" id="UINC01110138">
    <property type="protein sequence ID" value="SVC77440.1"/>
    <property type="molecule type" value="Genomic_DNA"/>
</dbReference>
<keyword evidence="1" id="KW-0812">Transmembrane</keyword>
<dbReference type="AlphaFoldDB" id="A0A382PXD3"/>
<proteinExistence type="predicted"/>
<evidence type="ECO:0000313" key="2">
    <source>
        <dbReference type="EMBL" id="SVC77440.1"/>
    </source>
</evidence>
<gene>
    <name evidence="2" type="ORF">METZ01_LOCUS330294</name>
</gene>
<feature type="non-terminal residue" evidence="2">
    <location>
        <position position="1"/>
    </location>
</feature>
<evidence type="ECO:0000256" key="1">
    <source>
        <dbReference type="SAM" id="Phobius"/>
    </source>
</evidence>
<protein>
    <recommendedName>
        <fullName evidence="3">LPS export ABC transporter periplasmic protein LptC</fullName>
    </recommendedName>
</protein>
<dbReference type="Gene3D" id="2.60.450.10">
    <property type="entry name" value="Lipopolysaccharide (LPS) transport protein A like domain"/>
    <property type="match status" value="1"/>
</dbReference>
<name>A0A382PXD3_9ZZZZ</name>
<keyword evidence="1" id="KW-1133">Transmembrane helix</keyword>
<keyword evidence="1" id="KW-0472">Membrane</keyword>
<organism evidence="2">
    <name type="scientific">marine metagenome</name>
    <dbReference type="NCBI Taxonomy" id="408172"/>
    <lineage>
        <taxon>unclassified sequences</taxon>
        <taxon>metagenomes</taxon>
        <taxon>ecological metagenomes</taxon>
    </lineage>
</organism>
<evidence type="ECO:0008006" key="3">
    <source>
        <dbReference type="Google" id="ProtNLM"/>
    </source>
</evidence>
<feature type="transmembrane region" description="Helical" evidence="1">
    <location>
        <begin position="37"/>
        <end position="55"/>
    </location>
</feature>
<sequence length="222" mass="24809">VRTDQPQIIERWRTRHTSGDQMRAEASYRRRVGMLKWLLPAAALALTSVIGWSWFNPSTTAFRIDYSIEDFELSGQDEMLNPRFFGTDSRNQRYTVTAESATRPLDGSEQVFLIKPTADITVAEGDWLTLNAEQGIYDRYAETLALSGAVSMYADNGFEMHTENAQFDLAGGTIKSDSPVRGQGPWGLLNAKSFAYARKGDVLLFSGRPTLVLYPSPIDTKP</sequence>
<accession>A0A382PXD3</accession>
<reference evidence="2" key="1">
    <citation type="submission" date="2018-05" db="EMBL/GenBank/DDBJ databases">
        <authorList>
            <person name="Lanie J.A."/>
            <person name="Ng W.-L."/>
            <person name="Kazmierczak K.M."/>
            <person name="Andrzejewski T.M."/>
            <person name="Davidsen T.M."/>
            <person name="Wayne K.J."/>
            <person name="Tettelin H."/>
            <person name="Glass J.I."/>
            <person name="Rusch D."/>
            <person name="Podicherti R."/>
            <person name="Tsui H.-C.T."/>
            <person name="Winkler M.E."/>
        </authorList>
    </citation>
    <scope>NUCLEOTIDE SEQUENCE</scope>
</reference>